<feature type="transmembrane region" description="Helical" evidence="5">
    <location>
        <begin position="626"/>
        <end position="651"/>
    </location>
</feature>
<keyword evidence="5" id="KW-0472">Membrane</keyword>
<dbReference type="PANTHER" id="PTHR24373">
    <property type="entry name" value="SLIT RELATED LEUCINE-RICH REPEAT NEURONAL PROTEIN"/>
    <property type="match status" value="1"/>
</dbReference>
<evidence type="ECO:0000256" key="4">
    <source>
        <dbReference type="ARBA" id="ARBA00023180"/>
    </source>
</evidence>
<dbReference type="Ensembl" id="ENSPCET00000021415.1">
    <property type="protein sequence ID" value="ENSPCEP00000020697.1"/>
    <property type="gene ID" value="ENSPCEG00000015994.1"/>
</dbReference>
<keyword evidence="3" id="KW-0677">Repeat</keyword>
<dbReference type="InterPro" id="IPR001611">
    <property type="entry name" value="Leu-rich_rpt"/>
</dbReference>
<evidence type="ECO:0000256" key="5">
    <source>
        <dbReference type="SAM" id="Phobius"/>
    </source>
</evidence>
<dbReference type="Proteomes" id="UP000694393">
    <property type="component" value="Unplaced"/>
</dbReference>
<dbReference type="Pfam" id="PF13855">
    <property type="entry name" value="LRR_8"/>
    <property type="match status" value="2"/>
</dbReference>
<keyword evidence="5" id="KW-0812">Transmembrane</keyword>
<dbReference type="Gene3D" id="3.80.10.10">
    <property type="entry name" value="Ribonuclease Inhibitor"/>
    <property type="match status" value="5"/>
</dbReference>
<dbReference type="Pfam" id="PF00560">
    <property type="entry name" value="LRR_1"/>
    <property type="match status" value="1"/>
</dbReference>
<accession>A0A8C8SJA1</accession>
<dbReference type="AlphaFoldDB" id="A0A8C8SJA1"/>
<proteinExistence type="predicted"/>
<name>A0A8C8SJA1_9SAUR</name>
<keyword evidence="2" id="KW-0732">Signal</keyword>
<dbReference type="SUPFAM" id="SSF52058">
    <property type="entry name" value="L domain-like"/>
    <property type="match status" value="2"/>
</dbReference>
<reference evidence="6" key="1">
    <citation type="submission" date="2025-08" db="UniProtKB">
        <authorList>
            <consortium name="Ensembl"/>
        </authorList>
    </citation>
    <scope>IDENTIFICATION</scope>
</reference>
<dbReference type="PROSITE" id="PS51450">
    <property type="entry name" value="LRR"/>
    <property type="match status" value="4"/>
</dbReference>
<organism evidence="6 7">
    <name type="scientific">Pelusios castaneus</name>
    <name type="common">West African mud turtle</name>
    <dbReference type="NCBI Taxonomy" id="367368"/>
    <lineage>
        <taxon>Eukaryota</taxon>
        <taxon>Metazoa</taxon>
        <taxon>Chordata</taxon>
        <taxon>Craniata</taxon>
        <taxon>Vertebrata</taxon>
        <taxon>Euteleostomi</taxon>
        <taxon>Archelosauria</taxon>
        <taxon>Testudinata</taxon>
        <taxon>Testudines</taxon>
        <taxon>Pleurodira</taxon>
        <taxon>Pelomedusidae</taxon>
        <taxon>Pelusios</taxon>
    </lineage>
</organism>
<keyword evidence="7" id="KW-1185">Reference proteome</keyword>
<keyword evidence="1" id="KW-0433">Leucine-rich repeat</keyword>
<protein>
    <submittedName>
        <fullName evidence="6">Negative regulator of reactive oxygen species</fullName>
    </submittedName>
</protein>
<dbReference type="PANTHER" id="PTHR24373:SF388">
    <property type="entry name" value="NEGATIVE REGULATOR OF REACTIVE OXYGEN SPECIES"/>
    <property type="match status" value="1"/>
</dbReference>
<dbReference type="FunFam" id="3.80.10.10:FF:000684">
    <property type="entry name" value="Transforming growth factor beta activator LRRC33"/>
    <property type="match status" value="1"/>
</dbReference>
<keyword evidence="5" id="KW-1133">Transmembrane helix</keyword>
<dbReference type="PRINTS" id="PR00019">
    <property type="entry name" value="LEURICHRPT"/>
</dbReference>
<dbReference type="InterPro" id="IPR003591">
    <property type="entry name" value="Leu-rich_rpt_typical-subtyp"/>
</dbReference>
<dbReference type="SMART" id="SM00369">
    <property type="entry name" value="LRR_TYP"/>
    <property type="match status" value="13"/>
</dbReference>
<dbReference type="InterPro" id="IPR032675">
    <property type="entry name" value="LRR_dom_sf"/>
</dbReference>
<evidence type="ECO:0000256" key="3">
    <source>
        <dbReference type="ARBA" id="ARBA00022737"/>
    </source>
</evidence>
<reference evidence="6" key="2">
    <citation type="submission" date="2025-09" db="UniProtKB">
        <authorList>
            <consortium name="Ensembl"/>
        </authorList>
    </citation>
    <scope>IDENTIFICATION</scope>
</reference>
<dbReference type="FunFam" id="3.80.10.10:FF:000770">
    <property type="entry name" value="Uncharacterized protein"/>
    <property type="match status" value="1"/>
</dbReference>
<evidence type="ECO:0000256" key="2">
    <source>
        <dbReference type="ARBA" id="ARBA00022729"/>
    </source>
</evidence>
<evidence type="ECO:0000313" key="6">
    <source>
        <dbReference type="Ensembl" id="ENSPCEP00000020697.1"/>
    </source>
</evidence>
<dbReference type="InterPro" id="IPR050328">
    <property type="entry name" value="Dev_Immune_Receptor"/>
</dbReference>
<keyword evidence="4" id="KW-0325">Glycoprotein</keyword>
<evidence type="ECO:0000313" key="7">
    <source>
        <dbReference type="Proteomes" id="UP000694393"/>
    </source>
</evidence>
<sequence length="669" mass="75351">MVLATYHRACKLEHRAVDCTGRRQDSVPADLPADTRLLLLDDNTIRTLKNMSLLQYQNLETLRLCENRLVLIEPGAFLSSRDLRNLSLADNVLFTNYSVTASALRSLPALKKLDLSGNSLTEDMVTTMLHNLSSLESLSVARNFIMRLDSFVFESLTQLRELNLEKNYIYEIEGGTFEGLQGLQRLNLAYNYIPCIVEFGLTQLKTLNASGNIIEWFLATEGDAVFELETLDLSHNRLLFFPLLPRQSKLHTLLLRDNEMSFYRYLPNASALLDVTVQFLHIDGNSTNVTTLSLWEEISMSNLSSLSFLDMSQNQFWYLPDGFLSGMTSLSQLKLNQNCLETLHLQEREPLGMLMDLDLSQNQLSELQVDLGSQGTLPNLRSLNLSANGLQRVPPKIFIHSEITTVDLSHNRIDLCPQQANAGGAERPICIDLRNVTSLRKLYLAGCGLEMVASDAFSGTSLTHLDLSNNQRVLARGLQPLQDIALMLQVLSLRSTGLPSSKEDLDFSGFQSLVSLDLSGNSLTSFPESLSDLKLHTLDLRRNRLPSFPQRSVQQRLGKSLKVLYLSQNPFDCCKLAWWDFLRHLRTVHIVDRGQVTCNYSSNIIRAMGLPESVSQSCRWMTVNKALLNLVLALPACLTLLVAFAVIFLTFKHKLLQVVKRQYRVSSPY</sequence>
<evidence type="ECO:0000256" key="1">
    <source>
        <dbReference type="ARBA" id="ARBA00022614"/>
    </source>
</evidence>